<evidence type="ECO:0000256" key="1">
    <source>
        <dbReference type="SAM" id="MobiDB-lite"/>
    </source>
</evidence>
<dbReference type="Proteomes" id="UP000247409">
    <property type="component" value="Unassembled WGS sequence"/>
</dbReference>
<dbReference type="EMBL" id="NBIV01000208">
    <property type="protein sequence ID" value="PXF41583.1"/>
    <property type="molecule type" value="Genomic_DNA"/>
</dbReference>
<organism evidence="2 3">
    <name type="scientific">Gracilariopsis chorda</name>
    <dbReference type="NCBI Taxonomy" id="448386"/>
    <lineage>
        <taxon>Eukaryota</taxon>
        <taxon>Rhodophyta</taxon>
        <taxon>Florideophyceae</taxon>
        <taxon>Rhodymeniophycidae</taxon>
        <taxon>Gracilariales</taxon>
        <taxon>Gracilariaceae</taxon>
        <taxon>Gracilariopsis</taxon>
    </lineage>
</organism>
<proteinExistence type="predicted"/>
<sequence>MEATTAPSQAAAAKCAPTAAIASAMEITAATFEEAAATSAPTEAIAGTETRQAPTLSEAAMEVTAATSQKAATTSAPAKATAREDDRDIIQCTRVPRKRRAPPAADEDTLALRKRRHAPSGPDATAPYHSYGVDSGAILEKRADLHGRESTSIPFFTSRCAGVQDVPRRPSRIGSGRARDDVPQESINPARLSRRHEWRTTALGDPSFHELVINGRGGEKSDTETIKGYWKKD</sequence>
<feature type="compositionally biased region" description="Low complexity" evidence="1">
    <location>
        <begin position="64"/>
        <end position="80"/>
    </location>
</feature>
<comment type="caution">
    <text evidence="2">The sequence shown here is derived from an EMBL/GenBank/DDBJ whole genome shotgun (WGS) entry which is preliminary data.</text>
</comment>
<feature type="region of interest" description="Disordered" evidence="1">
    <location>
        <begin position="166"/>
        <end position="194"/>
    </location>
</feature>
<protein>
    <submittedName>
        <fullName evidence="2">Uncharacterized protein</fullName>
    </submittedName>
</protein>
<evidence type="ECO:0000313" key="2">
    <source>
        <dbReference type="EMBL" id="PXF41583.1"/>
    </source>
</evidence>
<feature type="compositionally biased region" description="Low complexity" evidence="1">
    <location>
        <begin position="37"/>
        <end position="46"/>
    </location>
</feature>
<feature type="compositionally biased region" description="Basic and acidic residues" evidence="1">
    <location>
        <begin position="217"/>
        <end position="233"/>
    </location>
</feature>
<feature type="region of interest" description="Disordered" evidence="1">
    <location>
        <begin position="209"/>
        <end position="233"/>
    </location>
</feature>
<dbReference type="AlphaFoldDB" id="A0A2V3IHT0"/>
<keyword evidence="3" id="KW-1185">Reference proteome</keyword>
<gene>
    <name evidence="2" type="ORF">BWQ96_08697</name>
</gene>
<accession>A0A2V3IHT0</accession>
<evidence type="ECO:0000313" key="3">
    <source>
        <dbReference type="Proteomes" id="UP000247409"/>
    </source>
</evidence>
<reference evidence="2 3" key="1">
    <citation type="journal article" date="2018" name="Mol. Biol. Evol.">
        <title>Analysis of the draft genome of the red seaweed Gracilariopsis chorda provides insights into genome size evolution in Rhodophyta.</title>
        <authorList>
            <person name="Lee J."/>
            <person name="Yang E.C."/>
            <person name="Graf L."/>
            <person name="Yang J.H."/>
            <person name="Qiu H."/>
            <person name="Zel Zion U."/>
            <person name="Chan C.X."/>
            <person name="Stephens T.G."/>
            <person name="Weber A.P.M."/>
            <person name="Boo G.H."/>
            <person name="Boo S.M."/>
            <person name="Kim K.M."/>
            <person name="Shin Y."/>
            <person name="Jung M."/>
            <person name="Lee S.J."/>
            <person name="Yim H.S."/>
            <person name="Lee J.H."/>
            <person name="Bhattacharya D."/>
            <person name="Yoon H.S."/>
        </authorList>
    </citation>
    <scope>NUCLEOTIDE SEQUENCE [LARGE SCALE GENOMIC DNA]</scope>
    <source>
        <strain evidence="2 3">SKKU-2015</strain>
        <tissue evidence="2">Whole body</tissue>
    </source>
</reference>
<feature type="region of interest" description="Disordered" evidence="1">
    <location>
        <begin position="37"/>
        <end position="110"/>
    </location>
</feature>
<name>A0A2V3IHT0_9FLOR</name>